<comment type="similarity">
    <text evidence="1">Belongs to the IER family.</text>
</comment>
<dbReference type="InterPro" id="IPR008653">
    <property type="entry name" value="IER"/>
</dbReference>
<proteinExistence type="inferred from homology"/>
<evidence type="ECO:0000313" key="3">
    <source>
        <dbReference type="EMBL" id="CAI5776435.1"/>
    </source>
</evidence>
<sequence length="317" mass="33526">MLRFCRLLLRRRRAACFAPACVRFGQRAARRAAPPGPARRAESIPSGMDCKLEAQRIVSISLGKMYGARGQRGGVKLHRNLLVSLVLRSARQVYLSELDGAQAAPFPAAAPGPMAPGADPLRGGGPPSRLPVFPPSPPFFLQPAALPSERRAPPSPRNLAPDWDANRLARRCCGGCGCSSPTADAGKQPAEAPSPPCCPRKRGAAAQRGEGAPSGSSPLKKPRREREPQNPRHHDGGDLETGNVASLISIFGSSFSGLLGKKPSGAGRRRRREAEEDDDDKDEASAGAAADAEPGPICCDESVLRNLNPWSTAIVAF</sequence>
<organism evidence="3 4">
    <name type="scientific">Podarcis lilfordi</name>
    <name type="common">Lilford's wall lizard</name>
    <dbReference type="NCBI Taxonomy" id="74358"/>
    <lineage>
        <taxon>Eukaryota</taxon>
        <taxon>Metazoa</taxon>
        <taxon>Chordata</taxon>
        <taxon>Craniata</taxon>
        <taxon>Vertebrata</taxon>
        <taxon>Euteleostomi</taxon>
        <taxon>Lepidosauria</taxon>
        <taxon>Squamata</taxon>
        <taxon>Bifurcata</taxon>
        <taxon>Unidentata</taxon>
        <taxon>Episquamata</taxon>
        <taxon>Laterata</taxon>
        <taxon>Lacertibaenia</taxon>
        <taxon>Lacertidae</taxon>
        <taxon>Podarcis</taxon>
    </lineage>
</organism>
<evidence type="ECO:0000256" key="1">
    <source>
        <dbReference type="ARBA" id="ARBA00006186"/>
    </source>
</evidence>
<dbReference type="PANTHER" id="PTHR15895">
    <property type="entry name" value="IMMEDIATE EARLY RESPONSE GENE"/>
    <property type="match status" value="1"/>
</dbReference>
<gene>
    <name evidence="3" type="ORF">PODLI_1B035577</name>
</gene>
<keyword evidence="4" id="KW-1185">Reference proteome</keyword>
<feature type="compositionally biased region" description="Low complexity" evidence="2">
    <location>
        <begin position="285"/>
        <end position="296"/>
    </location>
</feature>
<protein>
    <recommendedName>
        <fullName evidence="5">Immediate early response 5</fullName>
    </recommendedName>
</protein>
<dbReference type="Pfam" id="PF05760">
    <property type="entry name" value="IER"/>
    <property type="match status" value="2"/>
</dbReference>
<evidence type="ECO:0000256" key="2">
    <source>
        <dbReference type="SAM" id="MobiDB-lite"/>
    </source>
</evidence>
<feature type="compositionally biased region" description="Pro residues" evidence="2">
    <location>
        <begin position="128"/>
        <end position="140"/>
    </location>
</feature>
<feature type="compositionally biased region" description="Basic and acidic residues" evidence="2">
    <location>
        <begin position="224"/>
        <end position="237"/>
    </location>
</feature>
<name>A0AA35KDW1_9SAUR</name>
<evidence type="ECO:0008006" key="5">
    <source>
        <dbReference type="Google" id="ProtNLM"/>
    </source>
</evidence>
<dbReference type="EMBL" id="OX395131">
    <property type="protein sequence ID" value="CAI5776435.1"/>
    <property type="molecule type" value="Genomic_DNA"/>
</dbReference>
<accession>A0AA35KDW1</accession>
<feature type="compositionally biased region" description="Low complexity" evidence="2">
    <location>
        <begin position="255"/>
        <end position="266"/>
    </location>
</feature>
<dbReference type="AlphaFoldDB" id="A0AA35KDW1"/>
<dbReference type="Proteomes" id="UP001178461">
    <property type="component" value="Chromosome 6"/>
</dbReference>
<reference evidence="3" key="1">
    <citation type="submission" date="2022-12" db="EMBL/GenBank/DDBJ databases">
        <authorList>
            <person name="Alioto T."/>
            <person name="Alioto T."/>
            <person name="Gomez Garrido J."/>
        </authorList>
    </citation>
    <scope>NUCLEOTIDE SEQUENCE</scope>
</reference>
<evidence type="ECO:0000313" key="4">
    <source>
        <dbReference type="Proteomes" id="UP001178461"/>
    </source>
</evidence>
<feature type="region of interest" description="Disordered" evidence="2">
    <location>
        <begin position="255"/>
        <end position="297"/>
    </location>
</feature>
<feature type="region of interest" description="Disordered" evidence="2">
    <location>
        <begin position="109"/>
        <end position="162"/>
    </location>
</feature>
<feature type="region of interest" description="Disordered" evidence="2">
    <location>
        <begin position="180"/>
        <end position="241"/>
    </location>
</feature>